<feature type="signal peptide" evidence="1">
    <location>
        <begin position="1"/>
        <end position="18"/>
    </location>
</feature>
<dbReference type="EMBL" id="QLLO01000001">
    <property type="protein sequence ID" value="RAJ18156.1"/>
    <property type="molecule type" value="Genomic_DNA"/>
</dbReference>
<gene>
    <name evidence="2" type="ORF">LY08_00430</name>
</gene>
<name>A0A327RMB9_9FLAO</name>
<protein>
    <recommendedName>
        <fullName evidence="4">Outer membrane protein with beta-barrel domain</fullName>
    </recommendedName>
</protein>
<dbReference type="Proteomes" id="UP000248703">
    <property type="component" value="Unassembled WGS sequence"/>
</dbReference>
<reference evidence="2 3" key="1">
    <citation type="submission" date="2018-06" db="EMBL/GenBank/DDBJ databases">
        <title>Genomic Encyclopedia of Archaeal and Bacterial Type Strains, Phase II (KMG-II): from individual species to whole genera.</title>
        <authorList>
            <person name="Goeker M."/>
        </authorList>
    </citation>
    <scope>NUCLEOTIDE SEQUENCE [LARGE SCALE GENOMIC DNA]</scope>
    <source>
        <strain evidence="2 3">DSM 24464</strain>
    </source>
</reference>
<feature type="chain" id="PRO_5016252768" description="Outer membrane protein with beta-barrel domain" evidence="1">
    <location>
        <begin position="19"/>
        <end position="290"/>
    </location>
</feature>
<evidence type="ECO:0000313" key="2">
    <source>
        <dbReference type="EMBL" id="RAJ18156.1"/>
    </source>
</evidence>
<proteinExistence type="predicted"/>
<evidence type="ECO:0000313" key="3">
    <source>
        <dbReference type="Proteomes" id="UP000248703"/>
    </source>
</evidence>
<comment type="caution">
    <text evidence="2">The sequence shown here is derived from an EMBL/GenBank/DDBJ whole genome shotgun (WGS) entry which is preliminary data.</text>
</comment>
<keyword evidence="1" id="KW-0732">Signal</keyword>
<dbReference type="RefSeq" id="WP_111658784.1">
    <property type="nucleotide sequence ID" value="NZ_QLLO01000001.1"/>
</dbReference>
<sequence length="290" mass="32841">MKKLVFLLVLTISTYSFAQNTYTVNNETLELKTEVEGTLDLLWNTFDNQFRYFVKTEDGTITELTNAKDNNNKYDNAYQNTLSNITGLDASNTKLTLYSLKQFVNDYNASKNSSYDYDNSKPKLKTRVGVFGGLTNNPFVVNPNNEKVAFFGAELELFQDNPMPKHAGFLNIRTAGDTDEFKYSSTQIALGYRFRFINTSNFNVYAQTKFATYVSSKSSFTYEDSENPGTFFTQDLSSSGFDVPFIFGLGADFKVGNGYITFVYDSLFAAFQDTEDNFPMDVALGYKFNL</sequence>
<evidence type="ECO:0008006" key="4">
    <source>
        <dbReference type="Google" id="ProtNLM"/>
    </source>
</evidence>
<evidence type="ECO:0000256" key="1">
    <source>
        <dbReference type="SAM" id="SignalP"/>
    </source>
</evidence>
<accession>A0A327RMB9</accession>
<dbReference type="OrthoDB" id="1411114at2"/>
<dbReference type="AlphaFoldDB" id="A0A327RMB9"/>
<keyword evidence="3" id="KW-1185">Reference proteome</keyword>
<organism evidence="2 3">
    <name type="scientific">Olleya aquimaris</name>
    <dbReference type="NCBI Taxonomy" id="639310"/>
    <lineage>
        <taxon>Bacteria</taxon>
        <taxon>Pseudomonadati</taxon>
        <taxon>Bacteroidota</taxon>
        <taxon>Flavobacteriia</taxon>
        <taxon>Flavobacteriales</taxon>
        <taxon>Flavobacteriaceae</taxon>
    </lineage>
</organism>